<keyword evidence="8" id="KW-0969">Cilium</keyword>
<dbReference type="PANTHER" id="PTHR34040:SF7">
    <property type="entry name" value="SURFACE PRESENTATION OF ANTIGENS PROTEIN SPAQ"/>
    <property type="match status" value="1"/>
</dbReference>
<keyword evidence="5 7" id="KW-1133">Transmembrane helix</keyword>
<evidence type="ECO:0000256" key="4">
    <source>
        <dbReference type="ARBA" id="ARBA00022692"/>
    </source>
</evidence>
<reference evidence="8 9" key="1">
    <citation type="submission" date="2020-12" db="EMBL/GenBank/DDBJ databases">
        <title>Revised draft genomes of Rhodomicrobium vannielii ATCC 17100 and Rhodomicrobium udaipurense JA643.</title>
        <authorList>
            <person name="Conners E.M."/>
            <person name="Davenport E.J."/>
            <person name="Bose A."/>
        </authorList>
    </citation>
    <scope>NUCLEOTIDE SEQUENCE [LARGE SCALE GENOMIC DNA]</scope>
    <source>
        <strain evidence="8 9">JA643</strain>
    </source>
</reference>
<gene>
    <name evidence="8" type="ORF">JDN41_12925</name>
</gene>
<comment type="subcellular location">
    <subcellularLocation>
        <location evidence="1">Cell membrane</location>
        <topology evidence="1">Multi-pass membrane protein</topology>
    </subcellularLocation>
</comment>
<evidence type="ECO:0000256" key="6">
    <source>
        <dbReference type="ARBA" id="ARBA00023136"/>
    </source>
</evidence>
<dbReference type="InterPro" id="IPR002191">
    <property type="entry name" value="Bac_export_3"/>
</dbReference>
<evidence type="ECO:0000256" key="2">
    <source>
        <dbReference type="ARBA" id="ARBA00006156"/>
    </source>
</evidence>
<keyword evidence="8" id="KW-0966">Cell projection</keyword>
<dbReference type="AlphaFoldDB" id="A0A8I1KKQ3"/>
<proteinExistence type="inferred from homology"/>
<dbReference type="GO" id="GO:0009306">
    <property type="term" value="P:protein secretion"/>
    <property type="evidence" value="ECO:0007669"/>
    <property type="project" value="InterPro"/>
</dbReference>
<keyword evidence="3" id="KW-1003">Cell membrane</keyword>
<dbReference type="PIRSF" id="PIRSF004669">
    <property type="entry name" value="FliQ"/>
    <property type="match status" value="1"/>
</dbReference>
<keyword evidence="4 7" id="KW-0812">Transmembrane</keyword>
<evidence type="ECO:0000256" key="7">
    <source>
        <dbReference type="SAM" id="Phobius"/>
    </source>
</evidence>
<evidence type="ECO:0000313" key="9">
    <source>
        <dbReference type="Proteomes" id="UP000623250"/>
    </source>
</evidence>
<dbReference type="RefSeq" id="WP_037235672.1">
    <property type="nucleotide sequence ID" value="NZ_JAEMUK010000079.1"/>
</dbReference>
<dbReference type="PRINTS" id="PR00952">
    <property type="entry name" value="TYPE3IMQPROT"/>
</dbReference>
<evidence type="ECO:0000256" key="1">
    <source>
        <dbReference type="ARBA" id="ARBA00004651"/>
    </source>
</evidence>
<feature type="transmembrane region" description="Helical" evidence="7">
    <location>
        <begin position="51"/>
        <end position="69"/>
    </location>
</feature>
<keyword evidence="9" id="KW-1185">Reference proteome</keyword>
<dbReference type="EMBL" id="JAEMUK010000079">
    <property type="protein sequence ID" value="MBJ7544451.1"/>
    <property type="molecule type" value="Genomic_DNA"/>
</dbReference>
<dbReference type="Pfam" id="PF01313">
    <property type="entry name" value="Bac_export_3"/>
    <property type="match status" value="1"/>
</dbReference>
<dbReference type="Proteomes" id="UP000623250">
    <property type="component" value="Unassembled WGS sequence"/>
</dbReference>
<comment type="caution">
    <text evidence="8">The sequence shown here is derived from an EMBL/GenBank/DDBJ whole genome shotgun (WGS) entry which is preliminary data.</text>
</comment>
<feature type="transmembrane region" description="Helical" evidence="7">
    <location>
        <begin position="12"/>
        <end position="39"/>
    </location>
</feature>
<organism evidence="8 9">
    <name type="scientific">Rhodomicrobium udaipurense</name>
    <dbReference type="NCBI Taxonomy" id="1202716"/>
    <lineage>
        <taxon>Bacteria</taxon>
        <taxon>Pseudomonadati</taxon>
        <taxon>Pseudomonadota</taxon>
        <taxon>Alphaproteobacteria</taxon>
        <taxon>Hyphomicrobiales</taxon>
        <taxon>Hyphomicrobiaceae</taxon>
        <taxon>Rhodomicrobium</taxon>
    </lineage>
</organism>
<dbReference type="PANTHER" id="PTHR34040">
    <property type="entry name" value="FLAGELLAR BIOSYNTHETIC PROTEIN FLIQ"/>
    <property type="match status" value="1"/>
</dbReference>
<name>A0A8I1KKQ3_9HYPH</name>
<protein>
    <submittedName>
        <fullName evidence="8">Flagellar biosynthetic protein FliQ</fullName>
    </submittedName>
</protein>
<evidence type="ECO:0000313" key="8">
    <source>
        <dbReference type="EMBL" id="MBJ7544451.1"/>
    </source>
</evidence>
<keyword evidence="6 7" id="KW-0472">Membrane</keyword>
<dbReference type="GO" id="GO:0005886">
    <property type="term" value="C:plasma membrane"/>
    <property type="evidence" value="ECO:0007669"/>
    <property type="project" value="UniProtKB-SubCell"/>
</dbReference>
<comment type="similarity">
    <text evidence="2">Belongs to the FliQ/MopD/SpaQ family.</text>
</comment>
<accession>A0A8I1KKQ3</accession>
<sequence>MPESTIIAQFQTMMNIVAFVALPPLLVAMAVGLVVAILQAATQIQDQTLPLTVKVIAVGLTLAIAGTMLTRPLFEHSNRIFEDFASITR</sequence>
<keyword evidence="8" id="KW-0282">Flagellum</keyword>
<evidence type="ECO:0000256" key="5">
    <source>
        <dbReference type="ARBA" id="ARBA00022989"/>
    </source>
</evidence>
<evidence type="ECO:0000256" key="3">
    <source>
        <dbReference type="ARBA" id="ARBA00022475"/>
    </source>
</evidence>